<feature type="region of interest" description="Disordered" evidence="1">
    <location>
        <begin position="28"/>
        <end position="63"/>
    </location>
</feature>
<gene>
    <name evidence="2" type="ORF">A4U43_C03F11880</name>
</gene>
<evidence type="ECO:0000256" key="1">
    <source>
        <dbReference type="SAM" id="MobiDB-lite"/>
    </source>
</evidence>
<accession>A0A5P1FE99</accession>
<dbReference type="Proteomes" id="UP000243459">
    <property type="component" value="Chromosome 3"/>
</dbReference>
<organism evidence="2 3">
    <name type="scientific">Asparagus officinalis</name>
    <name type="common">Garden asparagus</name>
    <dbReference type="NCBI Taxonomy" id="4686"/>
    <lineage>
        <taxon>Eukaryota</taxon>
        <taxon>Viridiplantae</taxon>
        <taxon>Streptophyta</taxon>
        <taxon>Embryophyta</taxon>
        <taxon>Tracheophyta</taxon>
        <taxon>Spermatophyta</taxon>
        <taxon>Magnoliopsida</taxon>
        <taxon>Liliopsida</taxon>
        <taxon>Asparagales</taxon>
        <taxon>Asparagaceae</taxon>
        <taxon>Asparagoideae</taxon>
        <taxon>Asparagus</taxon>
    </lineage>
</organism>
<sequence>MGLFSWFGRRVQKVMREGVHHCLRCAPHPSATDAAPVDAAAPAKEKAKKFQAPPPTVPTETNPAVLTVPSPSAKAAERSSGSVGVAREAMDEKYTDFSHLGWVIDLVDW</sequence>
<dbReference type="Gramene" id="ONK74961">
    <property type="protein sequence ID" value="ONK74961"/>
    <property type="gene ID" value="A4U43_C03F11880"/>
</dbReference>
<evidence type="ECO:0000313" key="2">
    <source>
        <dbReference type="EMBL" id="ONK74961.1"/>
    </source>
</evidence>
<keyword evidence="3" id="KW-1185">Reference proteome</keyword>
<proteinExistence type="predicted"/>
<reference evidence="3" key="1">
    <citation type="journal article" date="2017" name="Nat. Commun.">
        <title>The asparagus genome sheds light on the origin and evolution of a young Y chromosome.</title>
        <authorList>
            <person name="Harkess A."/>
            <person name="Zhou J."/>
            <person name="Xu C."/>
            <person name="Bowers J.E."/>
            <person name="Van der Hulst R."/>
            <person name="Ayyampalayam S."/>
            <person name="Mercati F."/>
            <person name="Riccardi P."/>
            <person name="McKain M.R."/>
            <person name="Kakrana A."/>
            <person name="Tang H."/>
            <person name="Ray J."/>
            <person name="Groenendijk J."/>
            <person name="Arikit S."/>
            <person name="Mathioni S.M."/>
            <person name="Nakano M."/>
            <person name="Shan H."/>
            <person name="Telgmann-Rauber A."/>
            <person name="Kanno A."/>
            <person name="Yue Z."/>
            <person name="Chen H."/>
            <person name="Li W."/>
            <person name="Chen Y."/>
            <person name="Xu X."/>
            <person name="Zhang Y."/>
            <person name="Luo S."/>
            <person name="Chen H."/>
            <person name="Gao J."/>
            <person name="Mao Z."/>
            <person name="Pires J.C."/>
            <person name="Luo M."/>
            <person name="Kudrna D."/>
            <person name="Wing R.A."/>
            <person name="Meyers B.C."/>
            <person name="Yi K."/>
            <person name="Kong H."/>
            <person name="Lavrijsen P."/>
            <person name="Sunseri F."/>
            <person name="Falavigna A."/>
            <person name="Ye Y."/>
            <person name="Leebens-Mack J.H."/>
            <person name="Chen G."/>
        </authorList>
    </citation>
    <scope>NUCLEOTIDE SEQUENCE [LARGE SCALE GENOMIC DNA]</scope>
    <source>
        <strain evidence="3">cv. DH0086</strain>
    </source>
</reference>
<evidence type="ECO:0000313" key="3">
    <source>
        <dbReference type="Proteomes" id="UP000243459"/>
    </source>
</evidence>
<dbReference type="EMBL" id="CM007383">
    <property type="protein sequence ID" value="ONK74961.1"/>
    <property type="molecule type" value="Genomic_DNA"/>
</dbReference>
<protein>
    <submittedName>
        <fullName evidence="2">Uncharacterized protein</fullName>
    </submittedName>
</protein>
<feature type="compositionally biased region" description="Low complexity" evidence="1">
    <location>
        <begin position="29"/>
        <end position="42"/>
    </location>
</feature>
<dbReference type="AlphaFoldDB" id="A0A5P1FE99"/>
<name>A0A5P1FE99_ASPOF</name>